<protein>
    <submittedName>
        <fullName evidence="3">Uncharacterized protein</fullName>
    </submittedName>
</protein>
<proteinExistence type="predicted"/>
<sequence>MLLLSAFSILSLSATYDFVTSENPQLFSFSCAEGVTFRYMPLEGYKLVIRSSQEVTCSRISLTDNEVTKLPLNLDAKDNYFESDELTLELEPANFTCQCEKPSGNCAISPVVVQSVTSNTVIFVLQVFSIILISVDIGIIIFQFFTFHHRKSD</sequence>
<evidence type="ECO:0000256" key="1">
    <source>
        <dbReference type="SAM" id="Phobius"/>
    </source>
</evidence>
<accession>A0ABR2I5W6</accession>
<dbReference type="Proteomes" id="UP001470230">
    <property type="component" value="Unassembled WGS sequence"/>
</dbReference>
<gene>
    <name evidence="3" type="ORF">M9Y10_013028</name>
</gene>
<evidence type="ECO:0000313" key="3">
    <source>
        <dbReference type="EMBL" id="KAK8857929.1"/>
    </source>
</evidence>
<keyword evidence="2" id="KW-0732">Signal</keyword>
<evidence type="ECO:0000256" key="2">
    <source>
        <dbReference type="SAM" id="SignalP"/>
    </source>
</evidence>
<reference evidence="3 4" key="1">
    <citation type="submission" date="2024-04" db="EMBL/GenBank/DDBJ databases">
        <title>Tritrichomonas musculus Genome.</title>
        <authorList>
            <person name="Alves-Ferreira E."/>
            <person name="Grigg M."/>
            <person name="Lorenzi H."/>
            <person name="Galac M."/>
        </authorList>
    </citation>
    <scope>NUCLEOTIDE SEQUENCE [LARGE SCALE GENOMIC DNA]</scope>
    <source>
        <strain evidence="3 4">EAF2021</strain>
    </source>
</reference>
<comment type="caution">
    <text evidence="3">The sequence shown here is derived from an EMBL/GenBank/DDBJ whole genome shotgun (WGS) entry which is preliminary data.</text>
</comment>
<name>A0ABR2I5W6_9EUKA</name>
<dbReference type="EMBL" id="JAPFFF010000019">
    <property type="protein sequence ID" value="KAK8857929.1"/>
    <property type="molecule type" value="Genomic_DNA"/>
</dbReference>
<feature type="chain" id="PRO_5046893929" evidence="2">
    <location>
        <begin position="22"/>
        <end position="153"/>
    </location>
</feature>
<feature type="transmembrane region" description="Helical" evidence="1">
    <location>
        <begin position="123"/>
        <end position="147"/>
    </location>
</feature>
<keyword evidence="1" id="KW-0472">Membrane</keyword>
<keyword evidence="1" id="KW-1133">Transmembrane helix</keyword>
<keyword evidence="1" id="KW-0812">Transmembrane</keyword>
<evidence type="ECO:0000313" key="4">
    <source>
        <dbReference type="Proteomes" id="UP001470230"/>
    </source>
</evidence>
<feature type="signal peptide" evidence="2">
    <location>
        <begin position="1"/>
        <end position="21"/>
    </location>
</feature>
<organism evidence="3 4">
    <name type="scientific">Tritrichomonas musculus</name>
    <dbReference type="NCBI Taxonomy" id="1915356"/>
    <lineage>
        <taxon>Eukaryota</taxon>
        <taxon>Metamonada</taxon>
        <taxon>Parabasalia</taxon>
        <taxon>Tritrichomonadida</taxon>
        <taxon>Tritrichomonadidae</taxon>
        <taxon>Tritrichomonas</taxon>
    </lineage>
</organism>
<keyword evidence="4" id="KW-1185">Reference proteome</keyword>